<evidence type="ECO:0000259" key="5">
    <source>
        <dbReference type="SMART" id="SM00043"/>
    </source>
</evidence>
<evidence type="ECO:0000256" key="1">
    <source>
        <dbReference type="ARBA" id="ARBA00009403"/>
    </source>
</evidence>
<gene>
    <name evidence="6" type="ORF">PLUT1463_LOCUS6461</name>
</gene>
<name>A0A7R9UPF0_DIALT</name>
<proteinExistence type="inferred from homology"/>
<organism evidence="6">
    <name type="scientific">Diacronema lutheri</name>
    <name type="common">Unicellular marine alga</name>
    <name type="synonym">Monochrysis lutheri</name>
    <dbReference type="NCBI Taxonomy" id="2081491"/>
    <lineage>
        <taxon>Eukaryota</taxon>
        <taxon>Haptista</taxon>
        <taxon>Haptophyta</taxon>
        <taxon>Pavlovophyceae</taxon>
        <taxon>Pavlovales</taxon>
        <taxon>Pavlovaceae</taxon>
        <taxon>Diacronema</taxon>
    </lineage>
</organism>
<protein>
    <recommendedName>
        <fullName evidence="5">Cystatin domain-containing protein</fullName>
    </recommendedName>
</protein>
<sequence>MSRMAIHRLLLTLPILASAARCPPCGDDGQMACPPTGRAAGESCGGPCDRDGLCAPGLTCAPVDTLKTRVLEFFAPDARSGVCTTREPLAPACVGCPSPAPPDDEGIIDAARWAVATVNAGRNNAHALELVRIASASKQVVAGIKYMLTIEVGESSCANDGRQHEVGACPLLADTQTLLLDVEVVDAPWRTPRYMLLSKALRNAHR</sequence>
<keyword evidence="3" id="KW-0789">Thiol protease inhibitor</keyword>
<dbReference type="Pfam" id="PF00031">
    <property type="entry name" value="Cystatin"/>
    <property type="match status" value="1"/>
</dbReference>
<dbReference type="InterPro" id="IPR000010">
    <property type="entry name" value="Cystatin_dom"/>
</dbReference>
<comment type="similarity">
    <text evidence="1">Belongs to the cystatin family.</text>
</comment>
<feature type="domain" description="Cystatin" evidence="5">
    <location>
        <begin position="92"/>
        <end position="200"/>
    </location>
</feature>
<dbReference type="Gene3D" id="3.10.450.10">
    <property type="match status" value="1"/>
</dbReference>
<dbReference type="SUPFAM" id="SSF54403">
    <property type="entry name" value="Cystatin/monellin"/>
    <property type="match status" value="1"/>
</dbReference>
<accession>A0A7R9UPF0</accession>
<evidence type="ECO:0000313" key="6">
    <source>
        <dbReference type="EMBL" id="CAD8272147.1"/>
    </source>
</evidence>
<dbReference type="InterPro" id="IPR018073">
    <property type="entry name" value="Prot_inh_cystat_CS"/>
</dbReference>
<keyword evidence="2" id="KW-0646">Protease inhibitor</keyword>
<feature type="signal peptide" evidence="4">
    <location>
        <begin position="1"/>
        <end position="19"/>
    </location>
</feature>
<dbReference type="InterPro" id="IPR046350">
    <property type="entry name" value="Cystatin_sf"/>
</dbReference>
<dbReference type="AlphaFoldDB" id="A0A7R9UPF0"/>
<evidence type="ECO:0000256" key="3">
    <source>
        <dbReference type="ARBA" id="ARBA00022704"/>
    </source>
</evidence>
<dbReference type="GO" id="GO:0005615">
    <property type="term" value="C:extracellular space"/>
    <property type="evidence" value="ECO:0007669"/>
    <property type="project" value="TreeGrafter"/>
</dbReference>
<evidence type="ECO:0000256" key="4">
    <source>
        <dbReference type="SAM" id="SignalP"/>
    </source>
</evidence>
<dbReference type="EMBL" id="HBEB01009965">
    <property type="protein sequence ID" value="CAD8272147.1"/>
    <property type="molecule type" value="Transcribed_RNA"/>
</dbReference>
<dbReference type="CDD" id="cd00042">
    <property type="entry name" value="CY"/>
    <property type="match status" value="1"/>
</dbReference>
<dbReference type="SMART" id="SM00043">
    <property type="entry name" value="CY"/>
    <property type="match status" value="1"/>
</dbReference>
<keyword evidence="4" id="KW-0732">Signal</keyword>
<dbReference type="PROSITE" id="PS00287">
    <property type="entry name" value="CYSTATIN"/>
    <property type="match status" value="1"/>
</dbReference>
<feature type="chain" id="PRO_5030873355" description="Cystatin domain-containing protein" evidence="4">
    <location>
        <begin position="20"/>
        <end position="206"/>
    </location>
</feature>
<dbReference type="GO" id="GO:0031982">
    <property type="term" value="C:vesicle"/>
    <property type="evidence" value="ECO:0007669"/>
    <property type="project" value="TreeGrafter"/>
</dbReference>
<dbReference type="PANTHER" id="PTHR46186:SF2">
    <property type="entry name" value="CYSTATIN"/>
    <property type="match status" value="1"/>
</dbReference>
<evidence type="ECO:0000256" key="2">
    <source>
        <dbReference type="ARBA" id="ARBA00022690"/>
    </source>
</evidence>
<dbReference type="GO" id="GO:0005737">
    <property type="term" value="C:cytoplasm"/>
    <property type="evidence" value="ECO:0007669"/>
    <property type="project" value="TreeGrafter"/>
</dbReference>
<dbReference type="GO" id="GO:0004869">
    <property type="term" value="F:cysteine-type endopeptidase inhibitor activity"/>
    <property type="evidence" value="ECO:0007669"/>
    <property type="project" value="UniProtKB-KW"/>
</dbReference>
<reference evidence="6" key="1">
    <citation type="submission" date="2021-01" db="EMBL/GenBank/DDBJ databases">
        <authorList>
            <person name="Corre E."/>
            <person name="Pelletier E."/>
            <person name="Niang G."/>
            <person name="Scheremetjew M."/>
            <person name="Finn R."/>
            <person name="Kale V."/>
            <person name="Holt S."/>
            <person name="Cochrane G."/>
            <person name="Meng A."/>
            <person name="Brown T."/>
            <person name="Cohen L."/>
        </authorList>
    </citation>
    <scope>NUCLEOTIDE SEQUENCE</scope>
    <source>
        <strain evidence="6">RCC1537</strain>
    </source>
</reference>
<dbReference type="PANTHER" id="PTHR46186">
    <property type="entry name" value="CYSTATIN"/>
    <property type="match status" value="1"/>
</dbReference>